<gene>
    <name evidence="2" type="ORF">FA13DRAFT_1714372</name>
</gene>
<sequence>MQFRTGRQNDGLRTHLVTFGSAGDLYLATEYGGVVEDPNALSVGTVGVEFADFGVENEGEESGKCKGAGQLDQRGGGVQLGGGRRCSVVRSGLGNIANVLNELLSFMGQLWFADGGVAGDVVEGLGGLRKRLECNMRTMREGENKGTNNGVRCKAEISVKHGKYTCMASRCGRRGYRTFAWSEYEMGGPTEGESRERELSVGDQLGSEVEWEESVGKTNERGCVEGSGGEGEYVQSIAEEKHDDTS</sequence>
<keyword evidence="3" id="KW-1185">Reference proteome</keyword>
<evidence type="ECO:0000256" key="1">
    <source>
        <dbReference type="SAM" id="MobiDB-lite"/>
    </source>
</evidence>
<comment type="caution">
    <text evidence="2">The sequence shown here is derived from an EMBL/GenBank/DDBJ whole genome shotgun (WGS) entry which is preliminary data.</text>
</comment>
<feature type="compositionally biased region" description="Basic and acidic residues" evidence="1">
    <location>
        <begin position="214"/>
        <end position="223"/>
    </location>
</feature>
<protein>
    <submittedName>
        <fullName evidence="2">Uncharacterized protein</fullName>
    </submittedName>
</protein>
<evidence type="ECO:0000313" key="3">
    <source>
        <dbReference type="Proteomes" id="UP000298030"/>
    </source>
</evidence>
<proteinExistence type="predicted"/>
<dbReference type="AlphaFoldDB" id="A0A4Y7SST1"/>
<dbReference type="EMBL" id="QPFP01000062">
    <property type="protein sequence ID" value="TEB24915.1"/>
    <property type="molecule type" value="Genomic_DNA"/>
</dbReference>
<reference evidence="2 3" key="1">
    <citation type="journal article" date="2019" name="Nat. Ecol. Evol.">
        <title>Megaphylogeny resolves global patterns of mushroom evolution.</title>
        <authorList>
            <person name="Varga T."/>
            <person name="Krizsan K."/>
            <person name="Foldi C."/>
            <person name="Dima B."/>
            <person name="Sanchez-Garcia M."/>
            <person name="Sanchez-Ramirez S."/>
            <person name="Szollosi G.J."/>
            <person name="Szarkandi J.G."/>
            <person name="Papp V."/>
            <person name="Albert L."/>
            <person name="Andreopoulos W."/>
            <person name="Angelini C."/>
            <person name="Antonin V."/>
            <person name="Barry K.W."/>
            <person name="Bougher N.L."/>
            <person name="Buchanan P."/>
            <person name="Buyck B."/>
            <person name="Bense V."/>
            <person name="Catcheside P."/>
            <person name="Chovatia M."/>
            <person name="Cooper J."/>
            <person name="Damon W."/>
            <person name="Desjardin D."/>
            <person name="Finy P."/>
            <person name="Geml J."/>
            <person name="Haridas S."/>
            <person name="Hughes K."/>
            <person name="Justo A."/>
            <person name="Karasinski D."/>
            <person name="Kautmanova I."/>
            <person name="Kiss B."/>
            <person name="Kocsube S."/>
            <person name="Kotiranta H."/>
            <person name="LaButti K.M."/>
            <person name="Lechner B.E."/>
            <person name="Liimatainen K."/>
            <person name="Lipzen A."/>
            <person name="Lukacs Z."/>
            <person name="Mihaltcheva S."/>
            <person name="Morgado L.N."/>
            <person name="Niskanen T."/>
            <person name="Noordeloos M.E."/>
            <person name="Ohm R.A."/>
            <person name="Ortiz-Santana B."/>
            <person name="Ovrebo C."/>
            <person name="Racz N."/>
            <person name="Riley R."/>
            <person name="Savchenko A."/>
            <person name="Shiryaev A."/>
            <person name="Soop K."/>
            <person name="Spirin V."/>
            <person name="Szebenyi C."/>
            <person name="Tomsovsky M."/>
            <person name="Tulloss R.E."/>
            <person name="Uehling J."/>
            <person name="Grigoriev I.V."/>
            <person name="Vagvolgyi C."/>
            <person name="Papp T."/>
            <person name="Martin F.M."/>
            <person name="Miettinen O."/>
            <person name="Hibbett D.S."/>
            <person name="Nagy L.G."/>
        </authorList>
    </citation>
    <scope>NUCLEOTIDE SEQUENCE [LARGE SCALE GENOMIC DNA]</scope>
    <source>
        <strain evidence="2 3">FP101781</strain>
    </source>
</reference>
<feature type="region of interest" description="Disordered" evidence="1">
    <location>
        <begin position="186"/>
        <end position="246"/>
    </location>
</feature>
<dbReference type="Proteomes" id="UP000298030">
    <property type="component" value="Unassembled WGS sequence"/>
</dbReference>
<name>A0A4Y7SST1_COPMI</name>
<organism evidence="2 3">
    <name type="scientific">Coprinellus micaceus</name>
    <name type="common">Glistening ink-cap mushroom</name>
    <name type="synonym">Coprinus micaceus</name>
    <dbReference type="NCBI Taxonomy" id="71717"/>
    <lineage>
        <taxon>Eukaryota</taxon>
        <taxon>Fungi</taxon>
        <taxon>Dikarya</taxon>
        <taxon>Basidiomycota</taxon>
        <taxon>Agaricomycotina</taxon>
        <taxon>Agaricomycetes</taxon>
        <taxon>Agaricomycetidae</taxon>
        <taxon>Agaricales</taxon>
        <taxon>Agaricineae</taxon>
        <taxon>Psathyrellaceae</taxon>
        <taxon>Coprinellus</taxon>
    </lineage>
</organism>
<evidence type="ECO:0000313" key="2">
    <source>
        <dbReference type="EMBL" id="TEB24915.1"/>
    </source>
</evidence>
<accession>A0A4Y7SST1</accession>